<keyword evidence="6 9" id="KW-1133">Transmembrane helix</keyword>
<evidence type="ECO:0000256" key="4">
    <source>
        <dbReference type="ARBA" id="ARBA00022679"/>
    </source>
</evidence>
<evidence type="ECO:0000313" key="11">
    <source>
        <dbReference type="EMBL" id="KAA6183434.1"/>
    </source>
</evidence>
<comment type="caution">
    <text evidence="11">The sequence shown here is derived from an EMBL/GenBank/DDBJ whole genome shotgun (WGS) entry which is preliminary data.</text>
</comment>
<comment type="function">
    <text evidence="9">Catalyzes the phospholipid dependent N-acylation of the N-terminal cysteine of apolipoprotein, the last step in lipoprotein maturation.</text>
</comment>
<feature type="transmembrane region" description="Helical" evidence="9">
    <location>
        <begin position="29"/>
        <end position="46"/>
    </location>
</feature>
<reference evidence="11 12" key="1">
    <citation type="submission" date="2019-09" db="EMBL/GenBank/DDBJ databases">
        <title>Whole-genome sequence of the purple sulfur bacterium Thiohalocapsa marina DSM 19078.</title>
        <authorList>
            <person name="Kyndt J.A."/>
            <person name="Meyer T.E."/>
        </authorList>
    </citation>
    <scope>NUCLEOTIDE SEQUENCE [LARGE SCALE GENOMIC DNA]</scope>
    <source>
        <strain evidence="11 12">DSM 19078</strain>
    </source>
</reference>
<dbReference type="AlphaFoldDB" id="A0A5M8FG84"/>
<evidence type="ECO:0000256" key="5">
    <source>
        <dbReference type="ARBA" id="ARBA00022692"/>
    </source>
</evidence>
<feature type="transmembrane region" description="Helical" evidence="9">
    <location>
        <begin position="122"/>
        <end position="143"/>
    </location>
</feature>
<keyword evidence="8 9" id="KW-0012">Acyltransferase</keyword>
<dbReference type="Pfam" id="PF00795">
    <property type="entry name" value="CN_hydrolase"/>
    <property type="match status" value="1"/>
</dbReference>
<dbReference type="EMBL" id="VWXX01000033">
    <property type="protein sequence ID" value="KAA6183434.1"/>
    <property type="molecule type" value="Genomic_DNA"/>
</dbReference>
<dbReference type="EC" id="2.3.1.269" evidence="9"/>
<keyword evidence="5 9" id="KW-0812">Transmembrane</keyword>
<evidence type="ECO:0000256" key="2">
    <source>
        <dbReference type="ARBA" id="ARBA00010065"/>
    </source>
</evidence>
<dbReference type="InterPro" id="IPR045378">
    <property type="entry name" value="LNT_N"/>
</dbReference>
<dbReference type="Proteomes" id="UP000322981">
    <property type="component" value="Unassembled WGS sequence"/>
</dbReference>
<comment type="catalytic activity">
    <reaction evidence="9">
        <text>N-terminal S-1,2-diacyl-sn-glyceryl-L-cysteinyl-[lipoprotein] + a glycerophospholipid = N-acyl-S-1,2-diacyl-sn-glyceryl-L-cysteinyl-[lipoprotein] + a 2-acyl-sn-glycero-3-phospholipid + H(+)</text>
        <dbReference type="Rhea" id="RHEA:48228"/>
        <dbReference type="Rhea" id="RHEA-COMP:14681"/>
        <dbReference type="Rhea" id="RHEA-COMP:14684"/>
        <dbReference type="ChEBI" id="CHEBI:15378"/>
        <dbReference type="ChEBI" id="CHEBI:136912"/>
        <dbReference type="ChEBI" id="CHEBI:140656"/>
        <dbReference type="ChEBI" id="CHEBI:140657"/>
        <dbReference type="ChEBI" id="CHEBI:140660"/>
        <dbReference type="EC" id="2.3.1.269"/>
    </reaction>
</comment>
<feature type="transmembrane region" description="Helical" evidence="9">
    <location>
        <begin position="87"/>
        <end position="110"/>
    </location>
</feature>
<dbReference type="HAMAP" id="MF_01148">
    <property type="entry name" value="Lnt"/>
    <property type="match status" value="1"/>
</dbReference>
<dbReference type="GO" id="GO:0016410">
    <property type="term" value="F:N-acyltransferase activity"/>
    <property type="evidence" value="ECO:0007669"/>
    <property type="project" value="UniProtKB-UniRule"/>
</dbReference>
<feature type="transmembrane region" description="Helical" evidence="9">
    <location>
        <begin position="58"/>
        <end position="75"/>
    </location>
</feature>
<dbReference type="Gene3D" id="3.60.110.10">
    <property type="entry name" value="Carbon-nitrogen hydrolase"/>
    <property type="match status" value="1"/>
</dbReference>
<keyword evidence="12" id="KW-1185">Reference proteome</keyword>
<dbReference type="SUPFAM" id="SSF56317">
    <property type="entry name" value="Carbon-nitrogen hydrolase"/>
    <property type="match status" value="1"/>
</dbReference>
<evidence type="ECO:0000256" key="9">
    <source>
        <dbReference type="HAMAP-Rule" id="MF_01148"/>
    </source>
</evidence>
<gene>
    <name evidence="9 11" type="primary">lnt</name>
    <name evidence="11" type="ORF">F2Q65_15725</name>
</gene>
<proteinExistence type="inferred from homology"/>
<dbReference type="CDD" id="cd07571">
    <property type="entry name" value="ALP_N-acyl_transferase"/>
    <property type="match status" value="1"/>
</dbReference>
<feature type="transmembrane region" description="Helical" evidence="9">
    <location>
        <begin position="163"/>
        <end position="194"/>
    </location>
</feature>
<sequence>MWRSAVMWLLPSALALAAGAVVVLAFAPFGWYPFAVLGLALFYHLIRSAAPRAAAFRGWLFGLGLFAAGVFWIRISLNEFGNLPAPIANGLMLVFVAAMALYYALAAWLIRRLQPPADGPQWVGPLLVLPSVWVLLEWLRGWLFTGFPWLLVGNAQINALPLIGAPLAGLAPVLGVHGLSLAVALSAGLVWCLVRDRRRAGWSRSAALAVLTFTLAVIWLGSALLARVEWTQPRGEPLSVSVLQGNVEQALKWEPDGLLPTLEVYLELTRRHLHSDVIVWPETAIPDFLHQVQGVLIEPLAETARAEGAEVVIGVPVMEDREHYYNGLISLGSAADHYYKRHLVPFGEFLPFKAQLSPLIDWFQVPMSDFSRGQAERPLLQVGSHAVGVSICYEDVFPQEVRQALPDAAYLINVSNDAWFGDSLAPHQHLEFARLRALENGRPLVRATNSGISAIIDHRGRVIDALPLFVRAGLVAEIQPRSGSTPFSRFGSLPTLLAAALMLLAAVVLSRRRQLWVGR</sequence>
<feature type="domain" description="CN hydrolase" evidence="10">
    <location>
        <begin position="243"/>
        <end position="480"/>
    </location>
</feature>
<feature type="transmembrane region" description="Helical" evidence="9">
    <location>
        <begin position="206"/>
        <end position="226"/>
    </location>
</feature>
<comment type="pathway">
    <text evidence="9">Protein modification; lipoprotein biosynthesis (N-acyl transfer).</text>
</comment>
<keyword evidence="7 9" id="KW-0472">Membrane</keyword>
<evidence type="ECO:0000259" key="10">
    <source>
        <dbReference type="PROSITE" id="PS50263"/>
    </source>
</evidence>
<dbReference type="InterPro" id="IPR036526">
    <property type="entry name" value="C-N_Hydrolase_sf"/>
</dbReference>
<name>A0A5M8FG84_9GAMM</name>
<accession>A0A5M8FG84</accession>
<keyword evidence="4 9" id="KW-0808">Transferase</keyword>
<evidence type="ECO:0000313" key="12">
    <source>
        <dbReference type="Proteomes" id="UP000322981"/>
    </source>
</evidence>
<dbReference type="UniPathway" id="UPA00666"/>
<evidence type="ECO:0000256" key="1">
    <source>
        <dbReference type="ARBA" id="ARBA00004651"/>
    </source>
</evidence>
<dbReference type="GO" id="GO:0005886">
    <property type="term" value="C:plasma membrane"/>
    <property type="evidence" value="ECO:0007669"/>
    <property type="project" value="UniProtKB-SubCell"/>
</dbReference>
<evidence type="ECO:0000256" key="3">
    <source>
        <dbReference type="ARBA" id="ARBA00022475"/>
    </source>
</evidence>
<dbReference type="GO" id="GO:0042158">
    <property type="term" value="P:lipoprotein biosynthetic process"/>
    <property type="evidence" value="ECO:0007669"/>
    <property type="project" value="UniProtKB-UniRule"/>
</dbReference>
<dbReference type="NCBIfam" id="TIGR00546">
    <property type="entry name" value="lnt"/>
    <property type="match status" value="1"/>
</dbReference>
<dbReference type="PANTHER" id="PTHR38686:SF1">
    <property type="entry name" value="APOLIPOPROTEIN N-ACYLTRANSFERASE"/>
    <property type="match status" value="1"/>
</dbReference>
<organism evidence="11 12">
    <name type="scientific">Thiohalocapsa marina</name>
    <dbReference type="NCBI Taxonomy" id="424902"/>
    <lineage>
        <taxon>Bacteria</taxon>
        <taxon>Pseudomonadati</taxon>
        <taxon>Pseudomonadota</taxon>
        <taxon>Gammaproteobacteria</taxon>
        <taxon>Chromatiales</taxon>
        <taxon>Chromatiaceae</taxon>
        <taxon>Thiohalocapsa</taxon>
    </lineage>
</organism>
<evidence type="ECO:0000256" key="8">
    <source>
        <dbReference type="ARBA" id="ARBA00023315"/>
    </source>
</evidence>
<dbReference type="InterPro" id="IPR004563">
    <property type="entry name" value="Apolipo_AcylTrfase"/>
</dbReference>
<keyword evidence="3 9" id="KW-1003">Cell membrane</keyword>
<dbReference type="OrthoDB" id="9804277at2"/>
<feature type="transmembrane region" description="Helical" evidence="9">
    <location>
        <begin position="490"/>
        <end position="509"/>
    </location>
</feature>
<dbReference type="InterPro" id="IPR003010">
    <property type="entry name" value="C-N_Hydrolase"/>
</dbReference>
<comment type="similarity">
    <text evidence="2 9">Belongs to the CN hydrolase family. Apolipoprotein N-acyltransferase subfamily.</text>
</comment>
<protein>
    <recommendedName>
        <fullName evidence="9">Apolipoprotein N-acyltransferase</fullName>
        <shortName evidence="9">ALP N-acyltransferase</shortName>
        <ecNumber evidence="9">2.3.1.269</ecNumber>
    </recommendedName>
</protein>
<dbReference type="PROSITE" id="PS50263">
    <property type="entry name" value="CN_HYDROLASE"/>
    <property type="match status" value="1"/>
</dbReference>
<evidence type="ECO:0000256" key="6">
    <source>
        <dbReference type="ARBA" id="ARBA00022989"/>
    </source>
</evidence>
<dbReference type="Pfam" id="PF20154">
    <property type="entry name" value="LNT_N"/>
    <property type="match status" value="1"/>
</dbReference>
<evidence type="ECO:0000256" key="7">
    <source>
        <dbReference type="ARBA" id="ARBA00023136"/>
    </source>
</evidence>
<comment type="subcellular location">
    <subcellularLocation>
        <location evidence="1 9">Cell membrane</location>
        <topology evidence="1 9">Multi-pass membrane protein</topology>
    </subcellularLocation>
</comment>
<dbReference type="PANTHER" id="PTHR38686">
    <property type="entry name" value="APOLIPOPROTEIN N-ACYLTRANSFERASE"/>
    <property type="match status" value="1"/>
</dbReference>
<keyword evidence="11" id="KW-0449">Lipoprotein</keyword>